<dbReference type="OrthoDB" id="9804072at2"/>
<dbReference type="InterPro" id="IPR001608">
    <property type="entry name" value="Ala_racemase_N"/>
</dbReference>
<proteinExistence type="inferred from homology"/>
<comment type="similarity">
    <text evidence="2 4">Belongs to the pyridoxal phosphate-binding protein YggS/PROSC family.</text>
</comment>
<dbReference type="Pfam" id="PF01168">
    <property type="entry name" value="Ala_racemase_N"/>
    <property type="match status" value="1"/>
</dbReference>
<sequence length="232" mass="26339">MSIEQQIQSIRNQIAESEHRYHRQGQVKLLAVSKTKPLSAIEQAYHAGQRSFGENYVQEAVDKIQAAAQSSWCQQPLEWHFIGPLQSNKTRLVAEHFDWVQTVDRAKIAQRLNDQRPSHRPALNICIQVNISHEESKSGIDLNQLSTLAELISKLPNLKFRGLMTIGSKGKASEEFPLMQHAFHHLKNDYPELDTLSMGMTDDMPQAIAYGSTLVRIGTAIFGERDYSQQHH</sequence>
<dbReference type="NCBIfam" id="TIGR00044">
    <property type="entry name" value="YggS family pyridoxal phosphate-dependent enzyme"/>
    <property type="match status" value="1"/>
</dbReference>
<dbReference type="PROSITE" id="PS01211">
    <property type="entry name" value="UPF0001"/>
    <property type="match status" value="1"/>
</dbReference>
<dbReference type="HAMAP" id="MF_02087">
    <property type="entry name" value="PLP_homeostasis"/>
    <property type="match status" value="1"/>
</dbReference>
<gene>
    <name evidence="6" type="ORF">EV690_2964</name>
</gene>
<dbReference type="PANTHER" id="PTHR10146:SF14">
    <property type="entry name" value="PYRIDOXAL PHOSPHATE HOMEOSTASIS PROTEIN"/>
    <property type="match status" value="1"/>
</dbReference>
<dbReference type="Gene3D" id="3.20.20.10">
    <property type="entry name" value="Alanine racemase"/>
    <property type="match status" value="1"/>
</dbReference>
<reference evidence="6 7" key="1">
    <citation type="submission" date="2019-03" db="EMBL/GenBank/DDBJ databases">
        <title>Genomic Encyclopedia of Type Strains, Phase IV (KMG-IV): sequencing the most valuable type-strain genomes for metagenomic binning, comparative biology and taxonomic classification.</title>
        <authorList>
            <person name="Goeker M."/>
        </authorList>
    </citation>
    <scope>NUCLEOTIDE SEQUENCE [LARGE SCALE GENOMIC DNA]</scope>
    <source>
        <strain evidence="6 7">DSM 18577</strain>
    </source>
</reference>
<keyword evidence="7" id="KW-1185">Reference proteome</keyword>
<dbReference type="EMBL" id="SMGD01000015">
    <property type="protein sequence ID" value="TCK47256.1"/>
    <property type="molecule type" value="Genomic_DNA"/>
</dbReference>
<evidence type="ECO:0000313" key="7">
    <source>
        <dbReference type="Proteomes" id="UP000295565"/>
    </source>
</evidence>
<protein>
    <recommendedName>
        <fullName evidence="2">Pyridoxal phosphate homeostasis protein</fullName>
        <shortName evidence="2">PLP homeostasis protein</shortName>
    </recommendedName>
</protein>
<feature type="domain" description="Alanine racemase N-terminal" evidence="5">
    <location>
        <begin position="8"/>
        <end position="225"/>
    </location>
</feature>
<evidence type="ECO:0000256" key="2">
    <source>
        <dbReference type="HAMAP-Rule" id="MF_02087"/>
    </source>
</evidence>
<evidence type="ECO:0000259" key="5">
    <source>
        <dbReference type="Pfam" id="PF01168"/>
    </source>
</evidence>
<evidence type="ECO:0000256" key="3">
    <source>
        <dbReference type="PIRSR" id="PIRSR004848-1"/>
    </source>
</evidence>
<organism evidence="6 7">
    <name type="scientific">Celerinatantimonas diazotrophica</name>
    <dbReference type="NCBI Taxonomy" id="412034"/>
    <lineage>
        <taxon>Bacteria</taxon>
        <taxon>Pseudomonadati</taxon>
        <taxon>Pseudomonadota</taxon>
        <taxon>Gammaproteobacteria</taxon>
        <taxon>Celerinatantimonadaceae</taxon>
        <taxon>Celerinatantimonas</taxon>
    </lineage>
</organism>
<evidence type="ECO:0000256" key="1">
    <source>
        <dbReference type="ARBA" id="ARBA00022898"/>
    </source>
</evidence>
<evidence type="ECO:0000313" key="6">
    <source>
        <dbReference type="EMBL" id="TCK47256.1"/>
    </source>
</evidence>
<dbReference type="InterPro" id="IPR029066">
    <property type="entry name" value="PLP-binding_barrel"/>
</dbReference>
<dbReference type="FunFam" id="3.20.20.10:FF:000018">
    <property type="entry name" value="Pyridoxal phosphate homeostasis protein"/>
    <property type="match status" value="1"/>
</dbReference>
<dbReference type="PIRSF" id="PIRSF004848">
    <property type="entry name" value="YBL036c_PLPDEIII"/>
    <property type="match status" value="1"/>
</dbReference>
<dbReference type="CDD" id="cd06824">
    <property type="entry name" value="PLPDE_III_Yggs_like"/>
    <property type="match status" value="1"/>
</dbReference>
<comment type="caution">
    <text evidence="6">The sequence shown here is derived from an EMBL/GenBank/DDBJ whole genome shotgun (WGS) entry which is preliminary data.</text>
</comment>
<dbReference type="InterPro" id="IPR011078">
    <property type="entry name" value="PyrdxlP_homeostasis"/>
</dbReference>
<keyword evidence="1 2" id="KW-0663">Pyridoxal phosphate</keyword>
<comment type="cofactor">
    <cofactor evidence="3">
        <name>pyridoxal 5'-phosphate</name>
        <dbReference type="ChEBI" id="CHEBI:597326"/>
    </cofactor>
</comment>
<dbReference type="Proteomes" id="UP000295565">
    <property type="component" value="Unassembled WGS sequence"/>
</dbReference>
<feature type="modified residue" description="N6-(pyridoxal phosphate)lysine" evidence="2 3">
    <location>
        <position position="34"/>
    </location>
</feature>
<comment type="function">
    <text evidence="2">Pyridoxal 5'-phosphate (PLP)-binding protein, which is involved in PLP homeostasis.</text>
</comment>
<dbReference type="AlphaFoldDB" id="A0A4R1J9H9"/>
<evidence type="ECO:0000256" key="4">
    <source>
        <dbReference type="RuleBase" id="RU004514"/>
    </source>
</evidence>
<accession>A0A4R1J9H9</accession>
<name>A0A4R1J9H9_9GAMM</name>
<dbReference type="RefSeq" id="WP_131913709.1">
    <property type="nucleotide sequence ID" value="NZ_OU594967.1"/>
</dbReference>
<dbReference type="GO" id="GO:0030170">
    <property type="term" value="F:pyridoxal phosphate binding"/>
    <property type="evidence" value="ECO:0007669"/>
    <property type="project" value="UniProtKB-UniRule"/>
</dbReference>
<dbReference type="PANTHER" id="PTHR10146">
    <property type="entry name" value="PROLINE SYNTHETASE CO-TRANSCRIBED BACTERIAL HOMOLOG PROTEIN"/>
    <property type="match status" value="1"/>
</dbReference>
<dbReference type="SUPFAM" id="SSF51419">
    <property type="entry name" value="PLP-binding barrel"/>
    <property type="match status" value="1"/>
</dbReference>